<dbReference type="Proteomes" id="UP000004367">
    <property type="component" value="Unassembled WGS sequence"/>
</dbReference>
<comment type="subcellular location">
    <subcellularLocation>
        <location evidence="4">Cytoplasm</location>
    </subcellularLocation>
</comment>
<comment type="function">
    <text evidence="4">Acts as an anti-CsrA protein, binds CsrA and prevents it from repressing translation of its target genes, one of which is flagellin. Binds to flagellin and participates in the assembly of the flagellum.</text>
</comment>
<keyword evidence="5" id="KW-0282">Flagellum</keyword>
<dbReference type="Gene3D" id="2.30.290.10">
    <property type="entry name" value="BH3618-like"/>
    <property type="match status" value="1"/>
</dbReference>
<keyword evidence="1 4" id="KW-0963">Cytoplasm</keyword>
<name>H5UUI4_9MICO</name>
<dbReference type="InterPro" id="IPR024046">
    <property type="entry name" value="Flagellar_assmbl_FliW_dom_sf"/>
</dbReference>
<dbReference type="HAMAP" id="MF_01185">
    <property type="entry name" value="FliW"/>
    <property type="match status" value="1"/>
</dbReference>
<evidence type="ECO:0000313" key="6">
    <source>
        <dbReference type="Proteomes" id="UP000004367"/>
    </source>
</evidence>
<protein>
    <recommendedName>
        <fullName evidence="4">Flagellar assembly factor FliW</fullName>
    </recommendedName>
</protein>
<dbReference type="PANTHER" id="PTHR39190:SF1">
    <property type="entry name" value="FLAGELLAR ASSEMBLY FACTOR FLIW"/>
    <property type="match status" value="1"/>
</dbReference>
<organism evidence="5 6">
    <name type="scientific">Mobilicoccus pelagius NBRC 104925</name>
    <dbReference type="NCBI Taxonomy" id="1089455"/>
    <lineage>
        <taxon>Bacteria</taxon>
        <taxon>Bacillati</taxon>
        <taxon>Actinomycetota</taxon>
        <taxon>Actinomycetes</taxon>
        <taxon>Micrococcales</taxon>
        <taxon>Dermatophilaceae</taxon>
        <taxon>Mobilicoccus</taxon>
    </lineage>
</organism>
<dbReference type="GO" id="GO:0044780">
    <property type="term" value="P:bacterial-type flagellum assembly"/>
    <property type="evidence" value="ECO:0007669"/>
    <property type="project" value="UniProtKB-UniRule"/>
</dbReference>
<dbReference type="GO" id="GO:0006417">
    <property type="term" value="P:regulation of translation"/>
    <property type="evidence" value="ECO:0007669"/>
    <property type="project" value="UniProtKB-KW"/>
</dbReference>
<keyword evidence="6" id="KW-1185">Reference proteome</keyword>
<reference evidence="5 6" key="1">
    <citation type="submission" date="2012-02" db="EMBL/GenBank/DDBJ databases">
        <title>Whole genome shotgun sequence of Mobilicoccus pelagius NBRC 104925.</title>
        <authorList>
            <person name="Yoshida Y."/>
            <person name="Hosoyama A."/>
            <person name="Tsuchikane K."/>
            <person name="Katsumata H."/>
            <person name="Yamazaki S."/>
            <person name="Fujita N."/>
        </authorList>
    </citation>
    <scope>NUCLEOTIDE SEQUENCE [LARGE SCALE GENOMIC DNA]</scope>
    <source>
        <strain evidence="5 6">NBRC 104925</strain>
    </source>
</reference>
<keyword evidence="4" id="KW-0143">Chaperone</keyword>
<dbReference type="InterPro" id="IPR003775">
    <property type="entry name" value="Flagellar_assembly_factor_FliW"/>
</dbReference>
<keyword evidence="2 4" id="KW-1005">Bacterial flagellum biogenesis</keyword>
<accession>H5UUI4</accession>
<dbReference type="GO" id="GO:0005737">
    <property type="term" value="C:cytoplasm"/>
    <property type="evidence" value="ECO:0007669"/>
    <property type="project" value="UniProtKB-SubCell"/>
</dbReference>
<gene>
    <name evidence="4 5" type="primary">fliW</name>
    <name evidence="5" type="ORF">MOPEL_129_00350</name>
</gene>
<comment type="subunit">
    <text evidence="4">Interacts with translational regulator CsrA and flagellin(s).</text>
</comment>
<dbReference type="OrthoDB" id="3268119at2"/>
<keyword evidence="3 4" id="KW-0810">Translation regulation</keyword>
<evidence type="ECO:0000256" key="4">
    <source>
        <dbReference type="HAMAP-Rule" id="MF_01185"/>
    </source>
</evidence>
<evidence type="ECO:0000256" key="2">
    <source>
        <dbReference type="ARBA" id="ARBA00022795"/>
    </source>
</evidence>
<keyword evidence="5" id="KW-0969">Cilium</keyword>
<dbReference type="EMBL" id="BAFE01000088">
    <property type="protein sequence ID" value="GAB49392.1"/>
    <property type="molecule type" value="Genomic_DNA"/>
</dbReference>
<evidence type="ECO:0000256" key="3">
    <source>
        <dbReference type="ARBA" id="ARBA00022845"/>
    </source>
</evidence>
<keyword evidence="5" id="KW-0966">Cell projection</keyword>
<proteinExistence type="inferred from homology"/>
<dbReference type="eggNOG" id="COG1699">
    <property type="taxonomic scope" value="Bacteria"/>
</dbReference>
<comment type="similarity">
    <text evidence="4">Belongs to the FliW family.</text>
</comment>
<dbReference type="AlphaFoldDB" id="H5UUI4"/>
<dbReference type="PANTHER" id="PTHR39190">
    <property type="entry name" value="FLAGELLAR ASSEMBLY FACTOR FLIW"/>
    <property type="match status" value="1"/>
</dbReference>
<evidence type="ECO:0000256" key="1">
    <source>
        <dbReference type="ARBA" id="ARBA00022490"/>
    </source>
</evidence>
<evidence type="ECO:0000313" key="5">
    <source>
        <dbReference type="EMBL" id="GAB49392.1"/>
    </source>
</evidence>
<dbReference type="STRING" id="1089455.MOPEL_129_00350"/>
<dbReference type="RefSeq" id="WP_009483235.1">
    <property type="nucleotide sequence ID" value="NZ_BAFE01000088.1"/>
</dbReference>
<sequence>MTTTSTPTTPTEQVESVVLSLPSGLVGFPLAQHFRLSAGPGGLYDMQCLDMPDMGFVVIAPSPFFPEYSPSIDPDTAGRLGLESPEDALVLLLVNLGVDGEQPAANLLAPVVVNRHTKEAAQIVLTDQDLPLRATLQLD</sequence>
<dbReference type="SUPFAM" id="SSF141457">
    <property type="entry name" value="BH3618-like"/>
    <property type="match status" value="1"/>
</dbReference>
<dbReference type="Pfam" id="PF02623">
    <property type="entry name" value="FliW"/>
    <property type="match status" value="1"/>
</dbReference>
<comment type="caution">
    <text evidence="5">The sequence shown here is derived from an EMBL/GenBank/DDBJ whole genome shotgun (WGS) entry which is preliminary data.</text>
</comment>